<keyword evidence="1" id="KW-0812">Transmembrane</keyword>
<gene>
    <name evidence="2" type="ORF">H257_11475</name>
</gene>
<dbReference type="AlphaFoldDB" id="W4G422"/>
<sequence>MQNCDPALLAPFLGLVVDLTFIPRPPRFRMDNNLSYYGGNVLCFDNLPTTTRVFYKPDLPATNVAMSLLVSVYYMDAASAVLNGLLAVRWGHRTWYVMDIKLWGCFAMALDDNFPQLISYAIPLTD</sequence>
<reference evidence="2" key="1">
    <citation type="submission" date="2013-12" db="EMBL/GenBank/DDBJ databases">
        <title>The Genome Sequence of Aphanomyces astaci APO3.</title>
        <authorList>
            <consortium name="The Broad Institute Genomics Platform"/>
            <person name="Russ C."/>
            <person name="Tyler B."/>
            <person name="van West P."/>
            <person name="Dieguez-Uribeondo J."/>
            <person name="Young S.K."/>
            <person name="Zeng Q."/>
            <person name="Gargeya S."/>
            <person name="Fitzgerald M."/>
            <person name="Abouelleil A."/>
            <person name="Alvarado L."/>
            <person name="Chapman S.B."/>
            <person name="Gainer-Dewar J."/>
            <person name="Goldberg J."/>
            <person name="Griggs A."/>
            <person name="Gujja S."/>
            <person name="Hansen M."/>
            <person name="Howarth C."/>
            <person name="Imamovic A."/>
            <person name="Ireland A."/>
            <person name="Larimer J."/>
            <person name="McCowan C."/>
            <person name="Murphy C."/>
            <person name="Pearson M."/>
            <person name="Poon T.W."/>
            <person name="Priest M."/>
            <person name="Roberts A."/>
            <person name="Saif S."/>
            <person name="Shea T."/>
            <person name="Sykes S."/>
            <person name="Wortman J."/>
            <person name="Nusbaum C."/>
            <person name="Birren B."/>
        </authorList>
    </citation>
    <scope>NUCLEOTIDE SEQUENCE [LARGE SCALE GENOMIC DNA]</scope>
    <source>
        <strain evidence="2">APO3</strain>
    </source>
</reference>
<dbReference type="VEuPathDB" id="FungiDB:H257_11475"/>
<protein>
    <submittedName>
        <fullName evidence="2">Uncharacterized protein</fullName>
    </submittedName>
</protein>
<dbReference type="EMBL" id="KI913147">
    <property type="protein sequence ID" value="ETV73784.1"/>
    <property type="molecule type" value="Genomic_DNA"/>
</dbReference>
<accession>W4G422</accession>
<keyword evidence="1" id="KW-1133">Transmembrane helix</keyword>
<dbReference type="RefSeq" id="XP_009836720.1">
    <property type="nucleotide sequence ID" value="XM_009838418.1"/>
</dbReference>
<evidence type="ECO:0000313" key="2">
    <source>
        <dbReference type="EMBL" id="ETV73784.1"/>
    </source>
</evidence>
<proteinExistence type="predicted"/>
<name>W4G422_APHAT</name>
<dbReference type="GeneID" id="20813471"/>
<organism evidence="2">
    <name type="scientific">Aphanomyces astaci</name>
    <name type="common">Crayfish plague agent</name>
    <dbReference type="NCBI Taxonomy" id="112090"/>
    <lineage>
        <taxon>Eukaryota</taxon>
        <taxon>Sar</taxon>
        <taxon>Stramenopiles</taxon>
        <taxon>Oomycota</taxon>
        <taxon>Saprolegniomycetes</taxon>
        <taxon>Saprolegniales</taxon>
        <taxon>Verrucalvaceae</taxon>
        <taxon>Aphanomyces</taxon>
    </lineage>
</organism>
<evidence type="ECO:0000256" key="1">
    <source>
        <dbReference type="SAM" id="Phobius"/>
    </source>
</evidence>
<feature type="transmembrane region" description="Helical" evidence="1">
    <location>
        <begin position="64"/>
        <end position="88"/>
    </location>
</feature>
<keyword evidence="1" id="KW-0472">Membrane</keyword>